<dbReference type="GO" id="GO:0005829">
    <property type="term" value="C:cytosol"/>
    <property type="evidence" value="ECO:0007669"/>
    <property type="project" value="TreeGrafter"/>
</dbReference>
<dbReference type="CDD" id="cd01164">
    <property type="entry name" value="FruK_PfkB_like"/>
    <property type="match status" value="1"/>
</dbReference>
<gene>
    <name evidence="8" type="ORF">SAMN05444695_11086</name>
</gene>
<dbReference type="PROSITE" id="PS00584">
    <property type="entry name" value="PFKB_KINASES_2"/>
    <property type="match status" value="1"/>
</dbReference>
<dbReference type="SUPFAM" id="SSF53613">
    <property type="entry name" value="Ribokinase-like"/>
    <property type="match status" value="1"/>
</dbReference>
<dbReference type="Proteomes" id="UP000183263">
    <property type="component" value="Unassembled WGS sequence"/>
</dbReference>
<proteinExistence type="inferred from homology"/>
<keyword evidence="9" id="KW-1185">Reference proteome</keyword>
<comment type="similarity">
    <text evidence="1">Belongs to the carbohydrate kinase PfkB family.</text>
</comment>
<dbReference type="NCBIfam" id="TIGR03168">
    <property type="entry name" value="1-PFK"/>
    <property type="match status" value="1"/>
</dbReference>
<organism evidence="8 9">
    <name type="scientific">Rhodococcus triatomae</name>
    <dbReference type="NCBI Taxonomy" id="300028"/>
    <lineage>
        <taxon>Bacteria</taxon>
        <taxon>Bacillati</taxon>
        <taxon>Actinomycetota</taxon>
        <taxon>Actinomycetes</taxon>
        <taxon>Mycobacteriales</taxon>
        <taxon>Nocardiaceae</taxon>
        <taxon>Rhodococcus</taxon>
    </lineage>
</organism>
<keyword evidence="3" id="KW-0547">Nucleotide-binding</keyword>
<dbReference type="InterPro" id="IPR017583">
    <property type="entry name" value="Tagatose/fructose_Pkinase"/>
</dbReference>
<evidence type="ECO:0000313" key="9">
    <source>
        <dbReference type="Proteomes" id="UP000183263"/>
    </source>
</evidence>
<evidence type="ECO:0000259" key="7">
    <source>
        <dbReference type="Pfam" id="PF00294"/>
    </source>
</evidence>
<dbReference type="InterPro" id="IPR029056">
    <property type="entry name" value="Ribokinase-like"/>
</dbReference>
<dbReference type="GO" id="GO:0005524">
    <property type="term" value="F:ATP binding"/>
    <property type="evidence" value="ECO:0007669"/>
    <property type="project" value="UniProtKB-KW"/>
</dbReference>
<protein>
    <submittedName>
        <fullName evidence="8">1-phosphofructokinase</fullName>
    </submittedName>
</protein>
<dbReference type="PANTHER" id="PTHR46566:SF5">
    <property type="entry name" value="1-PHOSPHOFRUCTOKINASE"/>
    <property type="match status" value="1"/>
</dbReference>
<dbReference type="AlphaFoldDB" id="A0A1G8MUX1"/>
<dbReference type="InterPro" id="IPR011611">
    <property type="entry name" value="PfkB_dom"/>
</dbReference>
<dbReference type="PIRSF" id="PIRSF000535">
    <property type="entry name" value="1PFK/6PFK/LacC"/>
    <property type="match status" value="1"/>
</dbReference>
<accession>A0A1G8MUX1</accession>
<reference evidence="8 9" key="1">
    <citation type="submission" date="2016-10" db="EMBL/GenBank/DDBJ databases">
        <authorList>
            <person name="de Groot N.N."/>
        </authorList>
    </citation>
    <scope>NUCLEOTIDE SEQUENCE [LARGE SCALE GENOMIC DNA]</scope>
    <source>
        <strain evidence="8 9">DSM 44892</strain>
    </source>
</reference>
<evidence type="ECO:0000256" key="5">
    <source>
        <dbReference type="ARBA" id="ARBA00022840"/>
    </source>
</evidence>
<evidence type="ECO:0000256" key="2">
    <source>
        <dbReference type="ARBA" id="ARBA00022679"/>
    </source>
</evidence>
<evidence type="ECO:0000256" key="6">
    <source>
        <dbReference type="SAM" id="MobiDB-lite"/>
    </source>
</evidence>
<dbReference type="GO" id="GO:0008443">
    <property type="term" value="F:phosphofructokinase activity"/>
    <property type="evidence" value="ECO:0007669"/>
    <property type="project" value="TreeGrafter"/>
</dbReference>
<dbReference type="RefSeq" id="WP_072738688.1">
    <property type="nucleotide sequence ID" value="NZ_CP048813.1"/>
</dbReference>
<sequence length="342" mass="33742">MIVTLTANPSVDRTVELGGPLERGAVLRATGSTDDPGGKGVNVARALAASGVPALAVLPAADDDPILGGLRAHGIEFAAVPIHGCVRTNITVTEPDGTTTKINEAGHPLDGRTVEALLSEIRTRAAHAEWVVLSGSLPPGVPTDWYATVVLALAGSGCRVAVDTSDAPLLALSGGFPGAAPDLVKPNSEELAQLTGADGDALEAAARAGDPRPATIAARGLVEKGVGSVLVTLGAAGAVLVDASGAWFAAAPPVTARSTVGAGDSALAGYLVAHRAGAGAARCLQSAVAYGSAAASLPGTTLPSASDVALDPVEVRPVPGGGPDRTGTTPDTPVPAHTKERP</sequence>
<feature type="region of interest" description="Disordered" evidence="6">
    <location>
        <begin position="303"/>
        <end position="342"/>
    </location>
</feature>
<feature type="compositionally biased region" description="Low complexity" evidence="6">
    <location>
        <begin position="325"/>
        <end position="335"/>
    </location>
</feature>
<dbReference type="OrthoDB" id="9801219at2"/>
<dbReference type="InterPro" id="IPR002173">
    <property type="entry name" value="Carboh/pur_kinase_PfkB_CS"/>
</dbReference>
<evidence type="ECO:0000256" key="4">
    <source>
        <dbReference type="ARBA" id="ARBA00022777"/>
    </source>
</evidence>
<keyword evidence="4 8" id="KW-0418">Kinase</keyword>
<dbReference type="Pfam" id="PF00294">
    <property type="entry name" value="PfkB"/>
    <property type="match status" value="1"/>
</dbReference>
<keyword evidence="2" id="KW-0808">Transferase</keyword>
<dbReference type="PANTHER" id="PTHR46566">
    <property type="entry name" value="1-PHOSPHOFRUCTOKINASE-RELATED"/>
    <property type="match status" value="1"/>
</dbReference>
<name>A0A1G8MUX1_9NOCA</name>
<evidence type="ECO:0000256" key="3">
    <source>
        <dbReference type="ARBA" id="ARBA00022741"/>
    </source>
</evidence>
<dbReference type="Gene3D" id="3.40.1190.20">
    <property type="match status" value="1"/>
</dbReference>
<evidence type="ECO:0000313" key="8">
    <source>
        <dbReference type="EMBL" id="SDI71818.1"/>
    </source>
</evidence>
<evidence type="ECO:0000256" key="1">
    <source>
        <dbReference type="ARBA" id="ARBA00010688"/>
    </source>
</evidence>
<keyword evidence="5" id="KW-0067">ATP-binding</keyword>
<feature type="domain" description="Carbohydrate kinase PfkB" evidence="7">
    <location>
        <begin position="8"/>
        <end position="303"/>
    </location>
</feature>
<dbReference type="EMBL" id="FNDN01000010">
    <property type="protein sequence ID" value="SDI71818.1"/>
    <property type="molecule type" value="Genomic_DNA"/>
</dbReference>